<evidence type="ECO:0000256" key="4">
    <source>
        <dbReference type="ARBA" id="ARBA00022989"/>
    </source>
</evidence>
<keyword evidence="3 7" id="KW-0812">Transmembrane</keyword>
<dbReference type="InterPro" id="IPR020846">
    <property type="entry name" value="MFS_dom"/>
</dbReference>
<feature type="transmembrane region" description="Helical" evidence="7">
    <location>
        <begin position="32"/>
        <end position="59"/>
    </location>
</feature>
<feature type="compositionally biased region" description="Low complexity" evidence="6">
    <location>
        <begin position="10"/>
        <end position="22"/>
    </location>
</feature>
<evidence type="ECO:0000256" key="1">
    <source>
        <dbReference type="ARBA" id="ARBA00004651"/>
    </source>
</evidence>
<dbReference type="SUPFAM" id="SSF103473">
    <property type="entry name" value="MFS general substrate transporter"/>
    <property type="match status" value="1"/>
</dbReference>
<evidence type="ECO:0000256" key="6">
    <source>
        <dbReference type="SAM" id="MobiDB-lite"/>
    </source>
</evidence>
<feature type="region of interest" description="Disordered" evidence="6">
    <location>
        <begin position="1"/>
        <end position="23"/>
    </location>
</feature>
<feature type="transmembrane region" description="Helical" evidence="7">
    <location>
        <begin position="265"/>
        <end position="285"/>
    </location>
</feature>
<feature type="transmembrane region" description="Helical" evidence="7">
    <location>
        <begin position="329"/>
        <end position="349"/>
    </location>
</feature>
<evidence type="ECO:0000256" key="3">
    <source>
        <dbReference type="ARBA" id="ARBA00022692"/>
    </source>
</evidence>
<organism evidence="9 10">
    <name type="scientific">Bifidobacterium tissieri</name>
    <dbReference type="NCBI Taxonomy" id="1630162"/>
    <lineage>
        <taxon>Bacteria</taxon>
        <taxon>Bacillati</taxon>
        <taxon>Actinomycetota</taxon>
        <taxon>Actinomycetes</taxon>
        <taxon>Bifidobacteriales</taxon>
        <taxon>Bifidobacteriaceae</taxon>
        <taxon>Bifidobacterium</taxon>
    </lineage>
</organism>
<sequence>MERLRNTETGKSSLRRSASAARGKARHNGKRFFTLPVITLILMSFMLGTSEFIVVGILPDIAGSLNTQLTTIGNLVSVFAFVYAPCTPFGSAIVSRHPRFATQMVLTVVFLIGNIMCAVAPNYAVLFAARVLIAMVAGTLVSMSMTYAPDVVAPEHRTRFVSWIFSGFSVAAVAGVPLGTWIANMAGWRWAFHTITMMTVVLMGLMIASLPKQSTPSRMGVLSQFMLFSDRRIQCGIGISLCGAAATYVFYTYLAAIMQEEIGLASQYVSIGMMVYGVGSLWGNLYSARLAARGNGIEPLSRMTPIFLAWAFALCALIVARWVPVLGAVLLLVLGMFMYLLNSPAQILYMDVASASRPGSLSLASSLNSMSYNIGIALGAAVGGLVAEHLGLMWLGPVGSLFALAAAAMTIVLKRENVRNHATITVVGNVHRGLESV</sequence>
<dbReference type="InterPro" id="IPR011701">
    <property type="entry name" value="MFS"/>
</dbReference>
<evidence type="ECO:0000256" key="5">
    <source>
        <dbReference type="ARBA" id="ARBA00023136"/>
    </source>
</evidence>
<feature type="transmembrane region" description="Helical" evidence="7">
    <location>
        <begin position="306"/>
        <end position="323"/>
    </location>
</feature>
<dbReference type="InterPro" id="IPR050189">
    <property type="entry name" value="MFS_Efflux_Transporters"/>
</dbReference>
<evidence type="ECO:0000256" key="7">
    <source>
        <dbReference type="SAM" id="Phobius"/>
    </source>
</evidence>
<keyword evidence="2" id="KW-1003">Cell membrane</keyword>
<protein>
    <submittedName>
        <fullName evidence="9">MFS transporter</fullName>
    </submittedName>
</protein>
<keyword evidence="4 7" id="KW-1133">Transmembrane helix</keyword>
<evidence type="ECO:0000313" key="10">
    <source>
        <dbReference type="Proteomes" id="UP000412028"/>
    </source>
</evidence>
<evidence type="ECO:0000313" key="9">
    <source>
        <dbReference type="EMBL" id="KAA8831120.1"/>
    </source>
</evidence>
<dbReference type="Pfam" id="PF07690">
    <property type="entry name" value="MFS_1"/>
    <property type="match status" value="1"/>
</dbReference>
<dbReference type="OrthoDB" id="9814237at2"/>
<gene>
    <name evidence="9" type="ORF">EMO89_03470</name>
</gene>
<dbReference type="CDD" id="cd17324">
    <property type="entry name" value="MFS_NepI_like"/>
    <property type="match status" value="1"/>
</dbReference>
<proteinExistence type="predicted"/>
<evidence type="ECO:0000259" key="8">
    <source>
        <dbReference type="PROSITE" id="PS50850"/>
    </source>
</evidence>
<accession>A0A5N0A063</accession>
<dbReference type="PROSITE" id="PS50850">
    <property type="entry name" value="MFS"/>
    <property type="match status" value="1"/>
</dbReference>
<keyword evidence="5 7" id="KW-0472">Membrane</keyword>
<feature type="transmembrane region" description="Helical" evidence="7">
    <location>
        <begin position="370"/>
        <end position="387"/>
    </location>
</feature>
<evidence type="ECO:0000256" key="2">
    <source>
        <dbReference type="ARBA" id="ARBA00022475"/>
    </source>
</evidence>
<comment type="subcellular location">
    <subcellularLocation>
        <location evidence="1">Cell membrane</location>
        <topology evidence="1">Multi-pass membrane protein</topology>
    </subcellularLocation>
</comment>
<dbReference type="EMBL" id="RZUI01000003">
    <property type="protein sequence ID" value="KAA8831120.1"/>
    <property type="molecule type" value="Genomic_DNA"/>
</dbReference>
<dbReference type="PANTHER" id="PTHR43124:SF3">
    <property type="entry name" value="CHLORAMPHENICOL EFFLUX PUMP RV0191"/>
    <property type="match status" value="1"/>
</dbReference>
<dbReference type="PANTHER" id="PTHR43124">
    <property type="entry name" value="PURINE EFFLUX PUMP PBUE"/>
    <property type="match status" value="1"/>
</dbReference>
<dbReference type="AlphaFoldDB" id="A0A5N0A063"/>
<feature type="transmembrane region" description="Helical" evidence="7">
    <location>
        <begin position="160"/>
        <end position="184"/>
    </location>
</feature>
<reference evidence="9 10" key="1">
    <citation type="journal article" date="2019" name="Syst. Appl. Microbiol.">
        <title>Characterization of Bifidobacterium species in feaces of the Egyptian fruit bat: Description of B. vespertilionis sp. nov. and B. rousetti sp. nov.</title>
        <authorList>
            <person name="Modesto M."/>
            <person name="Satti M."/>
            <person name="Watanabe K."/>
            <person name="Puglisi E."/>
            <person name="Morelli L."/>
            <person name="Huang C.-H."/>
            <person name="Liou J.-S."/>
            <person name="Miyashita M."/>
            <person name="Tamura T."/>
            <person name="Saito S."/>
            <person name="Mori K."/>
            <person name="Huang L."/>
            <person name="Sciavilla P."/>
            <person name="Sandri C."/>
            <person name="Spiezio C."/>
            <person name="Vitali F."/>
            <person name="Cavalieri D."/>
            <person name="Perpetuini G."/>
            <person name="Tofalo R."/>
            <person name="Bonetti A."/>
            <person name="Arita M."/>
            <person name="Mattarelli P."/>
        </authorList>
    </citation>
    <scope>NUCLEOTIDE SEQUENCE [LARGE SCALE GENOMIC DNA]</scope>
    <source>
        <strain evidence="9 10">RST7</strain>
    </source>
</reference>
<dbReference type="InterPro" id="IPR036259">
    <property type="entry name" value="MFS_trans_sf"/>
</dbReference>
<feature type="transmembrane region" description="Helical" evidence="7">
    <location>
        <begin position="71"/>
        <end position="93"/>
    </location>
</feature>
<dbReference type="GO" id="GO:0005886">
    <property type="term" value="C:plasma membrane"/>
    <property type="evidence" value="ECO:0007669"/>
    <property type="project" value="UniProtKB-SubCell"/>
</dbReference>
<feature type="transmembrane region" description="Helical" evidence="7">
    <location>
        <begin position="190"/>
        <end position="211"/>
    </location>
</feature>
<name>A0A5N0A063_9BIFI</name>
<dbReference type="GO" id="GO:0022857">
    <property type="term" value="F:transmembrane transporter activity"/>
    <property type="evidence" value="ECO:0007669"/>
    <property type="project" value="InterPro"/>
</dbReference>
<feature type="domain" description="Major facilitator superfamily (MFS) profile" evidence="8">
    <location>
        <begin position="36"/>
        <end position="418"/>
    </location>
</feature>
<dbReference type="Gene3D" id="1.20.1250.20">
    <property type="entry name" value="MFS general substrate transporter like domains"/>
    <property type="match status" value="1"/>
</dbReference>
<feature type="transmembrane region" description="Helical" evidence="7">
    <location>
        <begin position="232"/>
        <end position="253"/>
    </location>
</feature>
<dbReference type="Proteomes" id="UP000412028">
    <property type="component" value="Unassembled WGS sequence"/>
</dbReference>
<feature type="transmembrane region" description="Helical" evidence="7">
    <location>
        <begin position="100"/>
        <end position="121"/>
    </location>
</feature>
<feature type="transmembrane region" description="Helical" evidence="7">
    <location>
        <begin position="393"/>
        <end position="413"/>
    </location>
</feature>
<comment type="caution">
    <text evidence="9">The sequence shown here is derived from an EMBL/GenBank/DDBJ whole genome shotgun (WGS) entry which is preliminary data.</text>
</comment>
<feature type="transmembrane region" description="Helical" evidence="7">
    <location>
        <begin position="127"/>
        <end position="148"/>
    </location>
</feature>